<dbReference type="Proteomes" id="UP000756710">
    <property type="component" value="Unassembled WGS sequence"/>
</dbReference>
<organism evidence="1 2">
    <name type="scientific">Streptomyces iranensis</name>
    <dbReference type="NCBI Taxonomy" id="576784"/>
    <lineage>
        <taxon>Bacteria</taxon>
        <taxon>Bacillati</taxon>
        <taxon>Actinomycetota</taxon>
        <taxon>Actinomycetes</taxon>
        <taxon>Kitasatosporales</taxon>
        <taxon>Streptomycetaceae</taxon>
        <taxon>Streptomyces</taxon>
        <taxon>Streptomyces violaceusniger group</taxon>
    </lineage>
</organism>
<name>A0ABS4N7Q7_9ACTN</name>
<gene>
    <name evidence="1" type="ORF">J2Z30_009124</name>
</gene>
<protein>
    <submittedName>
        <fullName evidence="1">Uncharacterized protein</fullName>
    </submittedName>
</protein>
<dbReference type="EMBL" id="JAGGLR010000036">
    <property type="protein sequence ID" value="MBP2068055.1"/>
    <property type="molecule type" value="Genomic_DNA"/>
</dbReference>
<comment type="caution">
    <text evidence="1">The sequence shown here is derived from an EMBL/GenBank/DDBJ whole genome shotgun (WGS) entry which is preliminary data.</text>
</comment>
<reference evidence="1 2" key="1">
    <citation type="submission" date="2021-03" db="EMBL/GenBank/DDBJ databases">
        <title>Genomic Encyclopedia of Type Strains, Phase IV (KMG-IV): sequencing the most valuable type-strain genomes for metagenomic binning, comparative biology and taxonomic classification.</title>
        <authorList>
            <person name="Goeker M."/>
        </authorList>
    </citation>
    <scope>NUCLEOTIDE SEQUENCE [LARGE SCALE GENOMIC DNA]</scope>
    <source>
        <strain evidence="1 2">DSM 41954</strain>
    </source>
</reference>
<evidence type="ECO:0000313" key="2">
    <source>
        <dbReference type="Proteomes" id="UP000756710"/>
    </source>
</evidence>
<keyword evidence="2" id="KW-1185">Reference proteome</keyword>
<sequence>MKPLMDQNQGLHLHLLLSGPDAPFANNAADERLVMGGDLGGLIQIQSPVYPSR</sequence>
<evidence type="ECO:0000313" key="1">
    <source>
        <dbReference type="EMBL" id="MBP2068055.1"/>
    </source>
</evidence>
<accession>A0ABS4N7Q7</accession>
<proteinExistence type="predicted"/>